<dbReference type="EMBL" id="BSYR01000014">
    <property type="protein sequence ID" value="GMI77866.1"/>
    <property type="molecule type" value="Genomic_DNA"/>
</dbReference>
<dbReference type="AlphaFoldDB" id="A0A9W7HI98"/>
<accession>A0A9W7HI98</accession>
<organism evidence="1 2">
    <name type="scientific">Hibiscus trionum</name>
    <name type="common">Flower of an hour</name>
    <dbReference type="NCBI Taxonomy" id="183268"/>
    <lineage>
        <taxon>Eukaryota</taxon>
        <taxon>Viridiplantae</taxon>
        <taxon>Streptophyta</taxon>
        <taxon>Embryophyta</taxon>
        <taxon>Tracheophyta</taxon>
        <taxon>Spermatophyta</taxon>
        <taxon>Magnoliopsida</taxon>
        <taxon>eudicotyledons</taxon>
        <taxon>Gunneridae</taxon>
        <taxon>Pentapetalae</taxon>
        <taxon>rosids</taxon>
        <taxon>malvids</taxon>
        <taxon>Malvales</taxon>
        <taxon>Malvaceae</taxon>
        <taxon>Malvoideae</taxon>
        <taxon>Hibiscus</taxon>
    </lineage>
</organism>
<evidence type="ECO:0000313" key="2">
    <source>
        <dbReference type="Proteomes" id="UP001165190"/>
    </source>
</evidence>
<keyword evidence="2" id="KW-1185">Reference proteome</keyword>
<reference evidence="1" key="1">
    <citation type="submission" date="2023-05" db="EMBL/GenBank/DDBJ databases">
        <title>Genome and transcriptome analyses reveal genes involved in the formation of fine ridges on petal epidermal cells in Hibiscus trionum.</title>
        <authorList>
            <person name="Koshimizu S."/>
            <person name="Masuda S."/>
            <person name="Ishii T."/>
            <person name="Shirasu K."/>
            <person name="Hoshino A."/>
            <person name="Arita M."/>
        </authorList>
    </citation>
    <scope>NUCLEOTIDE SEQUENCE</scope>
    <source>
        <strain evidence="1">Hamamatsu line</strain>
    </source>
</reference>
<sequence length="200" mass="22798">MIRSRGKTGNPNRVLRIYKEGVEHTQVRDKDLNFPSFFFHSHFLCQFGFLCQKRRLLTLRWRHVACHHPPPHGQRTLQPRVYCSDGGLGGFWAFRRGTVTVAIVYLWPRGGFVCRLSSADFVASFPSTWNLTHGSGVGPRHDTINVQVVATKQEESNWRYTLAANVGYFVLSATSAPTQLLNYFGPQEDWAVFQLQSPQS</sequence>
<name>A0A9W7HI98_HIBTR</name>
<evidence type="ECO:0000313" key="1">
    <source>
        <dbReference type="EMBL" id="GMI77866.1"/>
    </source>
</evidence>
<proteinExistence type="predicted"/>
<gene>
    <name evidence="1" type="ORF">HRI_001455900</name>
</gene>
<protein>
    <submittedName>
        <fullName evidence="1">Uncharacterized protein</fullName>
    </submittedName>
</protein>
<comment type="caution">
    <text evidence="1">The sequence shown here is derived from an EMBL/GenBank/DDBJ whole genome shotgun (WGS) entry which is preliminary data.</text>
</comment>
<dbReference type="Proteomes" id="UP001165190">
    <property type="component" value="Unassembled WGS sequence"/>
</dbReference>